<organism evidence="1 2">
    <name type="scientific">Vermiconidia calcicola</name>
    <dbReference type="NCBI Taxonomy" id="1690605"/>
    <lineage>
        <taxon>Eukaryota</taxon>
        <taxon>Fungi</taxon>
        <taxon>Dikarya</taxon>
        <taxon>Ascomycota</taxon>
        <taxon>Pezizomycotina</taxon>
        <taxon>Dothideomycetes</taxon>
        <taxon>Dothideomycetidae</taxon>
        <taxon>Mycosphaerellales</taxon>
        <taxon>Extremaceae</taxon>
        <taxon>Vermiconidia</taxon>
    </lineage>
</organism>
<proteinExistence type="predicted"/>
<protein>
    <submittedName>
        <fullName evidence="1">Uncharacterized protein</fullName>
    </submittedName>
</protein>
<keyword evidence="2" id="KW-1185">Reference proteome</keyword>
<reference evidence="1" key="1">
    <citation type="submission" date="2023-07" db="EMBL/GenBank/DDBJ databases">
        <title>Black Yeasts Isolated from many extreme environments.</title>
        <authorList>
            <person name="Coleine C."/>
            <person name="Stajich J.E."/>
            <person name="Selbmann L."/>
        </authorList>
    </citation>
    <scope>NUCLEOTIDE SEQUENCE</scope>
    <source>
        <strain evidence="1">CCFEE 5714</strain>
    </source>
</reference>
<evidence type="ECO:0000313" key="1">
    <source>
        <dbReference type="EMBL" id="KAK3723214.1"/>
    </source>
</evidence>
<accession>A0ACC3NUK4</accession>
<evidence type="ECO:0000313" key="2">
    <source>
        <dbReference type="Proteomes" id="UP001281147"/>
    </source>
</evidence>
<name>A0ACC3NUK4_9PEZI</name>
<dbReference type="EMBL" id="JAUTXU010000010">
    <property type="protein sequence ID" value="KAK3723214.1"/>
    <property type="molecule type" value="Genomic_DNA"/>
</dbReference>
<gene>
    <name evidence="1" type="ORF">LTR37_001937</name>
</gene>
<comment type="caution">
    <text evidence="1">The sequence shown here is derived from an EMBL/GenBank/DDBJ whole genome shotgun (WGS) entry which is preliminary data.</text>
</comment>
<sequence>MADYRDPEACLNNECEDEECEHCGGHGLDRGLSREQLAELDRKDDELNDELDKAEGHEDLEHQDVHERIGMVYEPKEPAILLVSKEARAQCLPIYYAKNPFSWRFLWLNYPRSLDRFNKWVNQIRHEDARHITKLTFEGRHTVEEGVEFEVDIDILEDDPFFEVKAASSNGQDSAITTLKPALEQHISHLLEKWLIRNPAGRTLCQSRLDDLAEVFVKSMHHDPAAGASDEPQAFEP</sequence>
<dbReference type="Proteomes" id="UP001281147">
    <property type="component" value="Unassembled WGS sequence"/>
</dbReference>